<dbReference type="AlphaFoldDB" id="A0A5C4SBV9"/>
<dbReference type="OrthoDB" id="979480at2"/>
<protein>
    <submittedName>
        <fullName evidence="1">Uncharacterized protein</fullName>
    </submittedName>
</protein>
<organism evidence="1 2">
    <name type="scientific">Allotamlana fucoidanivorans</name>
    <dbReference type="NCBI Taxonomy" id="2583814"/>
    <lineage>
        <taxon>Bacteria</taxon>
        <taxon>Pseudomonadati</taxon>
        <taxon>Bacteroidota</taxon>
        <taxon>Flavobacteriia</taxon>
        <taxon>Flavobacteriales</taxon>
        <taxon>Flavobacteriaceae</taxon>
        <taxon>Allotamlana</taxon>
    </lineage>
</organism>
<comment type="caution">
    <text evidence="1">The sequence shown here is derived from an EMBL/GenBank/DDBJ whole genome shotgun (WGS) entry which is preliminary data.</text>
</comment>
<accession>A0A5C4SBV9</accession>
<evidence type="ECO:0000313" key="1">
    <source>
        <dbReference type="EMBL" id="TNJ41087.1"/>
    </source>
</evidence>
<dbReference type="EMBL" id="VDCS01000030">
    <property type="protein sequence ID" value="TNJ41087.1"/>
    <property type="molecule type" value="Genomic_DNA"/>
</dbReference>
<sequence length="154" mass="18285">MKPNQYLFEKFKNLLNEEFSQEINKYEDGNHLTIADTGFWISVDDKELIIGFGLNHTHYNFDYDSMEDAIDTFFLLLTKKKKITDYSKGSRIFKTKVEIEVDNEELINLGTTATFPLKFWKKTELKTSYSNELLKTEKVTEQWKELINYAQHYV</sequence>
<reference evidence="1 2" key="1">
    <citation type="submission" date="2019-05" db="EMBL/GenBank/DDBJ databases">
        <title>Tamlana fucoidanivorans sp. nov., isolated from the surface of algae collected from Fujian province in China.</title>
        <authorList>
            <person name="Li J."/>
        </authorList>
    </citation>
    <scope>NUCLEOTIDE SEQUENCE [LARGE SCALE GENOMIC DNA]</scope>
    <source>
        <strain evidence="1 2">CW2-9</strain>
    </source>
</reference>
<evidence type="ECO:0000313" key="2">
    <source>
        <dbReference type="Proteomes" id="UP000308713"/>
    </source>
</evidence>
<dbReference type="RefSeq" id="WP_139698869.1">
    <property type="nucleotide sequence ID" value="NZ_CP074074.1"/>
</dbReference>
<keyword evidence="2" id="KW-1185">Reference proteome</keyword>
<proteinExistence type="predicted"/>
<gene>
    <name evidence="1" type="ORF">FGF67_16550</name>
</gene>
<name>A0A5C4SBV9_9FLAO</name>
<dbReference type="Proteomes" id="UP000308713">
    <property type="component" value="Unassembled WGS sequence"/>
</dbReference>